<feature type="disulfide bond" evidence="12">
    <location>
        <begin position="1261"/>
        <end position="1279"/>
    </location>
</feature>
<keyword evidence="4" id="KW-0812">Transmembrane</keyword>
<feature type="disulfide bond" evidence="12">
    <location>
        <begin position="107"/>
        <end position="122"/>
    </location>
</feature>
<evidence type="ECO:0000313" key="16">
    <source>
        <dbReference type="EMBL" id="KAK8377445.1"/>
    </source>
</evidence>
<dbReference type="InterPro" id="IPR000742">
    <property type="entry name" value="EGF"/>
</dbReference>
<dbReference type="FunFam" id="2.120.10.30:FF:000241">
    <property type="entry name" value="Low-density lipoprotein receptor-related protein 6"/>
    <property type="match status" value="1"/>
</dbReference>
<dbReference type="SMART" id="SM00181">
    <property type="entry name" value="EGF"/>
    <property type="match status" value="8"/>
</dbReference>
<reference evidence="16 17" key="1">
    <citation type="submission" date="2023-03" db="EMBL/GenBank/DDBJ databases">
        <title>High-quality genome of Scylla paramamosain provides insights in environmental adaptation.</title>
        <authorList>
            <person name="Zhang L."/>
        </authorList>
    </citation>
    <scope>NUCLEOTIDE SEQUENCE [LARGE SCALE GENOMIC DNA]</scope>
    <source>
        <strain evidence="16">LZ_2023a</strain>
        <tissue evidence="16">Muscle</tissue>
    </source>
</reference>
<evidence type="ECO:0000256" key="7">
    <source>
        <dbReference type="ARBA" id="ARBA00022989"/>
    </source>
</evidence>
<feature type="disulfide bond" evidence="12">
    <location>
        <begin position="974"/>
        <end position="989"/>
    </location>
</feature>
<feature type="disulfide bond" evidence="12">
    <location>
        <begin position="1054"/>
        <end position="1069"/>
    </location>
</feature>
<dbReference type="InterPro" id="IPR018097">
    <property type="entry name" value="EGF_Ca-bd_CS"/>
</dbReference>
<feature type="disulfide bond" evidence="12">
    <location>
        <begin position="215"/>
        <end position="233"/>
    </location>
</feature>
<evidence type="ECO:0000256" key="10">
    <source>
        <dbReference type="ARBA" id="ARBA00023170"/>
    </source>
</evidence>
<accession>A0AAW0SRT1</accession>
<keyword evidence="8" id="KW-0472">Membrane</keyword>
<dbReference type="GO" id="GO:0043235">
    <property type="term" value="C:receptor complex"/>
    <property type="evidence" value="ECO:0007669"/>
    <property type="project" value="TreeGrafter"/>
</dbReference>
<dbReference type="InterPro" id="IPR023415">
    <property type="entry name" value="LDLR_class-A_CS"/>
</dbReference>
<dbReference type="GO" id="GO:0042562">
    <property type="term" value="F:hormone binding"/>
    <property type="evidence" value="ECO:0007669"/>
    <property type="project" value="TreeGrafter"/>
</dbReference>
<feature type="disulfide bond" evidence="12">
    <location>
        <begin position="174"/>
        <end position="192"/>
    </location>
</feature>
<dbReference type="InterPro" id="IPR000033">
    <property type="entry name" value="LDLR_classB_rpt"/>
</dbReference>
<comment type="caution">
    <text evidence="12">Lacks conserved residue(s) required for the propagation of feature annotation.</text>
</comment>
<dbReference type="GO" id="GO:0016324">
    <property type="term" value="C:apical plasma membrane"/>
    <property type="evidence" value="ECO:0007669"/>
    <property type="project" value="TreeGrafter"/>
</dbReference>
<evidence type="ECO:0000256" key="13">
    <source>
        <dbReference type="PROSITE-ProRule" id="PRU00461"/>
    </source>
</evidence>
<dbReference type="InterPro" id="IPR002172">
    <property type="entry name" value="LDrepeatLR_classA_rpt"/>
</dbReference>
<dbReference type="SUPFAM" id="SSF57424">
    <property type="entry name" value="LDL receptor-like module"/>
    <property type="match status" value="11"/>
</dbReference>
<dbReference type="InterPro" id="IPR036055">
    <property type="entry name" value="LDL_receptor-like_sf"/>
</dbReference>
<dbReference type="CDD" id="cd00112">
    <property type="entry name" value="LDLa"/>
    <property type="match status" value="12"/>
</dbReference>
<dbReference type="SUPFAM" id="SSF63825">
    <property type="entry name" value="YWTD domain"/>
    <property type="match status" value="3"/>
</dbReference>
<keyword evidence="11" id="KW-0325">Glycoprotein</keyword>
<dbReference type="InterPro" id="IPR051221">
    <property type="entry name" value="LDLR-related"/>
</dbReference>
<dbReference type="Pfam" id="PF00057">
    <property type="entry name" value="Ldl_recept_a"/>
    <property type="match status" value="12"/>
</dbReference>
<feature type="disulfide bond" evidence="12">
    <location>
        <begin position="1180"/>
        <end position="1195"/>
    </location>
</feature>
<dbReference type="PRINTS" id="PR00261">
    <property type="entry name" value="LDLRECEPTOR"/>
</dbReference>
<dbReference type="GO" id="GO:0005509">
    <property type="term" value="F:calcium ion binding"/>
    <property type="evidence" value="ECO:0007669"/>
    <property type="project" value="InterPro"/>
</dbReference>
<dbReference type="InterPro" id="IPR049883">
    <property type="entry name" value="NOTCH1_EGF-like"/>
</dbReference>
<evidence type="ECO:0000256" key="1">
    <source>
        <dbReference type="ARBA" id="ARBA00004167"/>
    </source>
</evidence>
<evidence type="ECO:0000256" key="9">
    <source>
        <dbReference type="ARBA" id="ARBA00023157"/>
    </source>
</evidence>
<dbReference type="SMART" id="SM00179">
    <property type="entry name" value="EGF_CA"/>
    <property type="match status" value="3"/>
</dbReference>
<keyword evidence="5 14" id="KW-0732">Signal</keyword>
<feature type="disulfide bond" evidence="12">
    <location>
        <begin position="186"/>
        <end position="201"/>
    </location>
</feature>
<comment type="caution">
    <text evidence="16">The sequence shown here is derived from an EMBL/GenBank/DDBJ whole genome shotgun (WGS) entry which is preliminary data.</text>
</comment>
<feature type="disulfide bond" evidence="12">
    <location>
        <begin position="149"/>
        <end position="164"/>
    </location>
</feature>
<dbReference type="Proteomes" id="UP001487740">
    <property type="component" value="Unassembled WGS sequence"/>
</dbReference>
<keyword evidence="3" id="KW-0254">Endocytosis</keyword>
<proteinExistence type="predicted"/>
<keyword evidence="9 12" id="KW-1015">Disulfide bond</keyword>
<evidence type="ECO:0000256" key="14">
    <source>
        <dbReference type="SAM" id="SignalP"/>
    </source>
</evidence>
<dbReference type="PROSITE" id="PS51120">
    <property type="entry name" value="LDLRB"/>
    <property type="match status" value="2"/>
</dbReference>
<feature type="repeat" description="LDL-receptor class B" evidence="13">
    <location>
        <begin position="498"/>
        <end position="540"/>
    </location>
</feature>
<name>A0AAW0SRT1_SCYPA</name>
<dbReference type="FunFam" id="4.10.400.10:FF:000062">
    <property type="entry name" value="Terribly reduced optic lobes, isoform AI"/>
    <property type="match status" value="1"/>
</dbReference>
<evidence type="ECO:0000256" key="3">
    <source>
        <dbReference type="ARBA" id="ARBA00022583"/>
    </source>
</evidence>
<keyword evidence="6" id="KW-0677">Repeat</keyword>
<dbReference type="FunFam" id="4.10.400.10:FF:000113">
    <property type="entry name" value="Low-density lipoprotein receptor-related protein 8"/>
    <property type="match status" value="1"/>
</dbReference>
<dbReference type="InterPro" id="IPR011042">
    <property type="entry name" value="6-blade_b-propeller_TolB-like"/>
</dbReference>
<keyword evidence="17" id="KW-1185">Reference proteome</keyword>
<dbReference type="Gene3D" id="2.10.25.10">
    <property type="entry name" value="Laminin"/>
    <property type="match status" value="4"/>
</dbReference>
<feature type="disulfide bond" evidence="12">
    <location>
        <begin position="130"/>
        <end position="142"/>
    </location>
</feature>
<feature type="disulfide bond" evidence="12">
    <location>
        <begin position="95"/>
        <end position="113"/>
    </location>
</feature>
<dbReference type="PANTHER" id="PTHR22722:SF14">
    <property type="entry name" value="MEGALIN, ISOFORM A"/>
    <property type="match status" value="1"/>
</dbReference>
<dbReference type="PANTHER" id="PTHR22722">
    <property type="entry name" value="LOW-DENSITY LIPOPROTEIN RECEPTOR-RELATED PROTEIN 2-RELATED"/>
    <property type="match status" value="1"/>
</dbReference>
<comment type="subcellular location">
    <subcellularLocation>
        <location evidence="1">Membrane</location>
        <topology evidence="1">Single-pass membrane protein</topology>
    </subcellularLocation>
</comment>
<feature type="disulfide bond" evidence="12">
    <location>
        <begin position="1092"/>
        <end position="1107"/>
    </location>
</feature>
<dbReference type="EMBL" id="JARAKH010000047">
    <property type="protein sequence ID" value="KAK8377445.1"/>
    <property type="molecule type" value="Genomic_DNA"/>
</dbReference>
<dbReference type="Gene3D" id="4.10.400.10">
    <property type="entry name" value="Low-density Lipoprotein Receptor"/>
    <property type="match status" value="11"/>
</dbReference>
<feature type="repeat" description="LDL-receptor class B" evidence="13">
    <location>
        <begin position="455"/>
        <end position="497"/>
    </location>
</feature>
<evidence type="ECO:0000259" key="15">
    <source>
        <dbReference type="PROSITE" id="PS01186"/>
    </source>
</evidence>
<feature type="disulfide bond" evidence="12">
    <location>
        <begin position="137"/>
        <end position="155"/>
    </location>
</feature>
<dbReference type="InterPro" id="IPR001881">
    <property type="entry name" value="EGF-like_Ca-bd_dom"/>
</dbReference>
<evidence type="ECO:0000256" key="6">
    <source>
        <dbReference type="ARBA" id="ARBA00022737"/>
    </source>
</evidence>
<keyword evidence="2" id="KW-0245">EGF-like domain</keyword>
<dbReference type="Pfam" id="PF07645">
    <property type="entry name" value="EGF_CA"/>
    <property type="match status" value="1"/>
</dbReference>
<evidence type="ECO:0000256" key="5">
    <source>
        <dbReference type="ARBA" id="ARBA00022729"/>
    </source>
</evidence>
<dbReference type="PROSITE" id="PS01209">
    <property type="entry name" value="LDLRA_1"/>
    <property type="match status" value="7"/>
</dbReference>
<feature type="domain" description="EGF-like" evidence="15">
    <location>
        <begin position="1351"/>
        <end position="1365"/>
    </location>
</feature>
<dbReference type="Gene3D" id="4.10.1220.10">
    <property type="entry name" value="EGF-type module"/>
    <property type="match status" value="1"/>
</dbReference>
<dbReference type="SMART" id="SM00192">
    <property type="entry name" value="LDLa"/>
    <property type="match status" value="12"/>
</dbReference>
<dbReference type="GO" id="GO:0006898">
    <property type="term" value="P:receptor-mediated endocytosis"/>
    <property type="evidence" value="ECO:0007669"/>
    <property type="project" value="TreeGrafter"/>
</dbReference>
<dbReference type="Gene3D" id="2.120.10.30">
    <property type="entry name" value="TolB, C-terminal domain"/>
    <property type="match status" value="3"/>
</dbReference>
<feature type="disulfide bond" evidence="12">
    <location>
        <begin position="1042"/>
        <end position="1060"/>
    </location>
</feature>
<feature type="chain" id="PRO_5043373617" description="EGF-like domain-containing protein" evidence="14">
    <location>
        <begin position="25"/>
        <end position="1690"/>
    </location>
</feature>
<keyword evidence="7" id="KW-1133">Transmembrane helix</keyword>
<dbReference type="PROSITE" id="PS50068">
    <property type="entry name" value="LDLRA_2"/>
    <property type="match status" value="12"/>
</dbReference>
<evidence type="ECO:0000256" key="8">
    <source>
        <dbReference type="ARBA" id="ARBA00023136"/>
    </source>
</evidence>
<evidence type="ECO:0000313" key="17">
    <source>
        <dbReference type="Proteomes" id="UP001487740"/>
    </source>
</evidence>
<evidence type="ECO:0000256" key="12">
    <source>
        <dbReference type="PROSITE-ProRule" id="PRU00124"/>
    </source>
</evidence>
<feature type="disulfide bond" evidence="12">
    <location>
        <begin position="1080"/>
        <end position="1098"/>
    </location>
</feature>
<organism evidence="16 17">
    <name type="scientific">Scylla paramamosain</name>
    <name type="common">Mud crab</name>
    <dbReference type="NCBI Taxonomy" id="85552"/>
    <lineage>
        <taxon>Eukaryota</taxon>
        <taxon>Metazoa</taxon>
        <taxon>Ecdysozoa</taxon>
        <taxon>Arthropoda</taxon>
        <taxon>Crustacea</taxon>
        <taxon>Multicrustacea</taxon>
        <taxon>Malacostraca</taxon>
        <taxon>Eumalacostraca</taxon>
        <taxon>Eucarida</taxon>
        <taxon>Decapoda</taxon>
        <taxon>Pleocyemata</taxon>
        <taxon>Brachyura</taxon>
        <taxon>Eubrachyura</taxon>
        <taxon>Portunoidea</taxon>
        <taxon>Portunidae</taxon>
        <taxon>Portuninae</taxon>
        <taxon>Scylla</taxon>
    </lineage>
</organism>
<protein>
    <recommendedName>
        <fullName evidence="15">EGF-like domain-containing protein</fullName>
    </recommendedName>
</protein>
<dbReference type="SMART" id="SM00135">
    <property type="entry name" value="LY"/>
    <property type="match status" value="9"/>
</dbReference>
<feature type="disulfide bond" evidence="12">
    <location>
        <begin position="167"/>
        <end position="179"/>
    </location>
</feature>
<gene>
    <name evidence="16" type="ORF">O3P69_013822</name>
</gene>
<dbReference type="PROSITE" id="PS01187">
    <property type="entry name" value="EGF_CA"/>
    <property type="match status" value="1"/>
</dbReference>
<feature type="disulfide bond" evidence="12">
    <location>
        <begin position="1073"/>
        <end position="1085"/>
    </location>
</feature>
<feature type="signal peptide" evidence="14">
    <location>
        <begin position="1"/>
        <end position="24"/>
    </location>
</feature>
<evidence type="ECO:0000256" key="2">
    <source>
        <dbReference type="ARBA" id="ARBA00022536"/>
    </source>
</evidence>
<keyword evidence="10" id="KW-0675">Receptor</keyword>
<dbReference type="InterPro" id="IPR009030">
    <property type="entry name" value="Growth_fac_rcpt_cys_sf"/>
</dbReference>
<sequence length="1690" mass="187949">MTSCDLLQRLLLQAVVLTVVVCMGRDYHDSNDITDALKHLEQHRNKSTDADAMNRREVRGQEDVSVTTTTTNIYSTARGSFTYRGVCSSIFLFLCDNGECITKNFVCDESNDCSDGSDEKNCQKTTGGKCSSYQFMCKNRRCIPRKWRCDGEDDCKDNSDEVDCDKCLGDKFRCKSGRCIANDTLCDGDVNCEDGDDEADCEKAHCLSIPGHYQCQSGECVPPGKVCDNVMDCLDKSDEGKACATTCEASNCTQECFRTPKGPHCSCRQGYYMERDQVTCSDVDECAWSEKLVCDHYCKNTKGGFQCSCHDKYILQTDNVTCKHQQSGSAFLLIAQDNGIRQLFLDDSRNVQIVHSENASTIGLGYDPITRTMFWSAFGVVLKAEVVPNAVSHSVLRDGIIVAEGLAVDWTGRNLYLTDPKIKHIIVCKMDGSSCYQLLRDLGHPRAIQLDMLNRYMYWSDVKDGTIRKAGMDGTNHDVVVMNGVVWPNAMALDLPAGRLYWLDANTDQAFSVKLDGTEQKSLQHAVIHHPFAMVLWEDRLYWTDWSEKVISSCVKRDGRHGKTVLKGFTMYFGLVLFHPAMMEDISNPCQYSNCSHMCLLSPHPPGYACACPSGIMELSLDRHTCVDTPARVYLIVSSLKKLYLLSPHKFGRADQHVLEPHPDIKDIGDVEYSPEQDMVLVSDQWYSKVYAIYMETARVITLMQNTVVRRMALDWLRNNLYWLSANHEVLVGKIKEDEVTFHSVVIANLQSPLDIAVAPLLGYLFVSGASSRLKTAYIKQCGLDGSQCTTLVSEGIEKPISLTMDHWHNYLYWCDYMLMTMERIKMDGTNRVAIIDSNSRVVGRKSVKSLMVTDDRIYFTLEGKLAVYAISNDTSNPDLQMVKLDIDPQEGEILRLNRLKWKPPSYQGSQKPCFNNGGCSDICVGNASQDEVCLCGLSSQLEENGKTCKKRKCGDHMYECADSSECISLAWKCDGATDCIDGSDEVDCPFKCPPDYYQCNTTDHCVHKDKVCDGHEDCNDGSDEKDSCHKAPPDTCPGHVCDRTKCILKLMVCDGDYDCQDGSDEVNCTYTCTTHDFKCKSGSCITKSWLCDGDKDCFDGSDEENCTTNACPIDHHSCDNKCISINETCDGKQDCKDGSDELQEMCEASKVPTCPADKFLCMLHSGNTDMMCIDMKLVCDGKMDCPLGDDEHTCPNCYESEFHCPNTNSCISLRWICDGEADCIDGADEGMAANCTNIITTTLTPSSAESGGSCGEDFTCEDGTCLPIIKVCDEYKDCPDGSDEQQSCESICRAKRCEQNCMATPRKAFCTCSEGYHLASDGRTCLDDLECKDESRCSQMCEERPGGYICTCLPGYQRASYSTCKRIDGEDWLVVRWEEGIFNITHLYHHDSLSVVPELADAASFTVDPVTGNLLFSDGERNVVAMIAESPEGKMEETILWKKNNPGPMCFDPWRRNLYVVETFKRNSEMLDKRSIEGSWSEKNSEDIGLWSTVMACNLDDKNCGVIYGSNNSVVHSVAVALTEGRLLFCTKFWGLEQGLIMTSFLDGTGMREIGRKNCTVLMTPQHRHSAVARRMTERTLRNPTGHRCSTNSDASQVLVKTKPFTADLTDGSLIASTKFLNKVRSSPASWAAPAVLNMCPEGRQGGLRCEITPAPCISGAVVVVAVSAAVTSDSLRKHHRRSEEVVGT</sequence>
<dbReference type="PROSITE" id="PS01186">
    <property type="entry name" value="EGF_2"/>
    <property type="match status" value="1"/>
</dbReference>
<evidence type="ECO:0000256" key="4">
    <source>
        <dbReference type="ARBA" id="ARBA00022692"/>
    </source>
</evidence>
<dbReference type="SUPFAM" id="SSF57184">
    <property type="entry name" value="Growth factor receptor domain"/>
    <property type="match status" value="2"/>
</dbReference>
<evidence type="ECO:0000256" key="11">
    <source>
        <dbReference type="ARBA" id="ARBA00023180"/>
    </source>
</evidence>
<dbReference type="Pfam" id="PF00058">
    <property type="entry name" value="Ldl_recept_b"/>
    <property type="match status" value="1"/>
</dbReference>